<dbReference type="STRING" id="1121022.GCA_000376105_04352"/>
<dbReference type="GO" id="GO:0008889">
    <property type="term" value="F:glycerophosphodiester phosphodiesterase activity"/>
    <property type="evidence" value="ECO:0007669"/>
    <property type="project" value="UniProtKB-EC"/>
</dbReference>
<evidence type="ECO:0000256" key="6">
    <source>
        <dbReference type="ARBA" id="ARBA00047512"/>
    </source>
</evidence>
<dbReference type="GO" id="GO:0006629">
    <property type="term" value="P:lipid metabolic process"/>
    <property type="evidence" value="ECO:0007669"/>
    <property type="project" value="InterPro"/>
</dbReference>
<dbReference type="PANTHER" id="PTHR43620">
    <property type="entry name" value="GLYCEROPHOSPHORYL DIESTER PHOSPHODIESTERASE"/>
    <property type="match status" value="1"/>
</dbReference>
<keyword evidence="9" id="KW-1185">Reference proteome</keyword>
<dbReference type="eggNOG" id="COG0584">
    <property type="taxonomic scope" value="Bacteria"/>
</dbReference>
<dbReference type="GO" id="GO:0006071">
    <property type="term" value="P:glycerol metabolic process"/>
    <property type="evidence" value="ECO:0007669"/>
    <property type="project" value="UniProtKB-KW"/>
</dbReference>
<comment type="similarity">
    <text evidence="1">Belongs to the glycerophosphoryl diester phosphodiesterase family.</text>
</comment>
<dbReference type="Proteomes" id="UP000017837">
    <property type="component" value="Unassembled WGS sequence"/>
</dbReference>
<dbReference type="Gene3D" id="3.20.20.190">
    <property type="entry name" value="Phosphatidylinositol (PI) phosphodiesterase"/>
    <property type="match status" value="1"/>
</dbReference>
<evidence type="ECO:0000256" key="4">
    <source>
        <dbReference type="ARBA" id="ARBA00022798"/>
    </source>
</evidence>
<organism evidence="8 9">
    <name type="scientific">Asticcacaulis benevestitus DSM 16100 = ATCC BAA-896</name>
    <dbReference type="NCBI Taxonomy" id="1121022"/>
    <lineage>
        <taxon>Bacteria</taxon>
        <taxon>Pseudomonadati</taxon>
        <taxon>Pseudomonadota</taxon>
        <taxon>Alphaproteobacteria</taxon>
        <taxon>Caulobacterales</taxon>
        <taxon>Caulobacteraceae</taxon>
        <taxon>Asticcacaulis</taxon>
    </lineage>
</organism>
<dbReference type="GO" id="GO:0042597">
    <property type="term" value="C:periplasmic space"/>
    <property type="evidence" value="ECO:0007669"/>
    <property type="project" value="TreeGrafter"/>
</dbReference>
<dbReference type="SUPFAM" id="SSF51695">
    <property type="entry name" value="PLC-like phosphodiesterases"/>
    <property type="match status" value="1"/>
</dbReference>
<dbReference type="InterPro" id="IPR017946">
    <property type="entry name" value="PLC-like_Pdiesterase_TIM-brl"/>
</dbReference>
<sequence length="325" mass="36171">MASYAKAIADGADYIEPDLMPSKDGVLVATHDGELSGGTDIASRPEFADRKRDLNILGRTLTGWFVSDLTFTELKTLRRKETMPKVRQANSAYDGEFQMVSFEEMIDFVAAESVTRGRLIGLVPELKFSTYFASIGLPLEDRFLDILSRHSYLQRAPLIIQSFEIANLKYLRAKLGRNERLQLMQLINDLDQKPIDVMMAGGNMTFADMTSAEGLKEIARYADIISPDIRTLIPLDAKGYLGQPHPMIGLAHAAGLKVQGYEFRPENQFIAANFRNTEGDNARNVEGSIKEMHHYLRNGLDGFFTDDPGIGRQAVDSFLAGPRAS</sequence>
<comment type="caution">
    <text evidence="8">The sequence shown here is derived from an EMBL/GenBank/DDBJ whole genome shotgun (WGS) entry which is preliminary data.</text>
</comment>
<dbReference type="Pfam" id="PF03009">
    <property type="entry name" value="GDPD"/>
    <property type="match status" value="1"/>
</dbReference>
<dbReference type="PROSITE" id="PS51704">
    <property type="entry name" value="GP_PDE"/>
    <property type="match status" value="1"/>
</dbReference>
<evidence type="ECO:0000256" key="5">
    <source>
        <dbReference type="ARBA" id="ARBA00022801"/>
    </source>
</evidence>
<reference evidence="8 9" key="1">
    <citation type="journal article" date="2014" name="Nature">
        <title>Sequential evolution of bacterial morphology by co-option of a developmental regulator.</title>
        <authorList>
            <person name="Jiang C."/>
            <person name="Brown P.J."/>
            <person name="Ducret A."/>
            <person name="Brun Y.V."/>
        </authorList>
    </citation>
    <scope>NUCLEOTIDE SEQUENCE [LARGE SCALE GENOMIC DNA]</scope>
    <source>
        <strain evidence="8 9">DSM 16100</strain>
    </source>
</reference>
<proteinExistence type="inferred from homology"/>
<keyword evidence="3" id="KW-0732">Signal</keyword>
<dbReference type="PATRIC" id="fig|1121022.4.peg.3548"/>
<dbReference type="InterPro" id="IPR030395">
    <property type="entry name" value="GP_PDE_dom"/>
</dbReference>
<evidence type="ECO:0000256" key="1">
    <source>
        <dbReference type="ARBA" id="ARBA00007277"/>
    </source>
</evidence>
<gene>
    <name evidence="8" type="ORF">ABENE_17375</name>
</gene>
<keyword evidence="4" id="KW-0319">Glycerol metabolism</keyword>
<dbReference type="AlphaFoldDB" id="V4PNU0"/>
<dbReference type="EMBL" id="AWGB01000046">
    <property type="protein sequence ID" value="ESQ87135.1"/>
    <property type="molecule type" value="Genomic_DNA"/>
</dbReference>
<evidence type="ECO:0000313" key="9">
    <source>
        <dbReference type="Proteomes" id="UP000017837"/>
    </source>
</evidence>
<comment type="catalytic activity">
    <reaction evidence="6">
        <text>a sn-glycero-3-phosphodiester + H2O = an alcohol + sn-glycerol 3-phosphate + H(+)</text>
        <dbReference type="Rhea" id="RHEA:12969"/>
        <dbReference type="ChEBI" id="CHEBI:15377"/>
        <dbReference type="ChEBI" id="CHEBI:15378"/>
        <dbReference type="ChEBI" id="CHEBI:30879"/>
        <dbReference type="ChEBI" id="CHEBI:57597"/>
        <dbReference type="ChEBI" id="CHEBI:83408"/>
        <dbReference type="EC" id="3.1.4.46"/>
    </reaction>
</comment>
<evidence type="ECO:0000256" key="2">
    <source>
        <dbReference type="ARBA" id="ARBA00012247"/>
    </source>
</evidence>
<name>V4PNU0_9CAUL</name>
<keyword evidence="5" id="KW-0378">Hydrolase</keyword>
<dbReference type="PANTHER" id="PTHR43620:SF7">
    <property type="entry name" value="GLYCEROPHOSPHODIESTER PHOSPHODIESTERASE GDPD5-RELATED"/>
    <property type="match status" value="1"/>
</dbReference>
<dbReference type="EC" id="3.1.4.46" evidence="2"/>
<evidence type="ECO:0000256" key="3">
    <source>
        <dbReference type="ARBA" id="ARBA00022729"/>
    </source>
</evidence>
<evidence type="ECO:0000259" key="7">
    <source>
        <dbReference type="PROSITE" id="PS51704"/>
    </source>
</evidence>
<feature type="domain" description="GP-PDE" evidence="7">
    <location>
        <begin position="1"/>
        <end position="315"/>
    </location>
</feature>
<protein>
    <recommendedName>
        <fullName evidence="2">glycerophosphodiester phosphodiesterase</fullName>
        <ecNumber evidence="2">3.1.4.46</ecNumber>
    </recommendedName>
</protein>
<evidence type="ECO:0000313" key="8">
    <source>
        <dbReference type="EMBL" id="ESQ87135.1"/>
    </source>
</evidence>
<accession>V4PNU0</accession>